<keyword evidence="2" id="KW-1185">Reference proteome</keyword>
<gene>
    <name evidence="1" type="ORF">PIB30_028950</name>
</gene>
<sequence>MRQLDLEATSGPEFPEYAHIAAVAPEDGEFMIGMEFVSRKGLQRMLHIGEGANTLEACLLRSGVVVAVHPYSDGVSAAVGGNTFRCHCRQLMCSGFFRTLPVETTRVLDAVKPPSHVGCSSAEPNDAFTVASSQVSPKLSN</sequence>
<organism evidence="1 2">
    <name type="scientific">Stylosanthes scabra</name>
    <dbReference type="NCBI Taxonomy" id="79078"/>
    <lineage>
        <taxon>Eukaryota</taxon>
        <taxon>Viridiplantae</taxon>
        <taxon>Streptophyta</taxon>
        <taxon>Embryophyta</taxon>
        <taxon>Tracheophyta</taxon>
        <taxon>Spermatophyta</taxon>
        <taxon>Magnoliopsida</taxon>
        <taxon>eudicotyledons</taxon>
        <taxon>Gunneridae</taxon>
        <taxon>Pentapetalae</taxon>
        <taxon>rosids</taxon>
        <taxon>fabids</taxon>
        <taxon>Fabales</taxon>
        <taxon>Fabaceae</taxon>
        <taxon>Papilionoideae</taxon>
        <taxon>50 kb inversion clade</taxon>
        <taxon>dalbergioids sensu lato</taxon>
        <taxon>Dalbergieae</taxon>
        <taxon>Pterocarpus clade</taxon>
        <taxon>Stylosanthes</taxon>
    </lineage>
</organism>
<dbReference type="Proteomes" id="UP001341840">
    <property type="component" value="Unassembled WGS sequence"/>
</dbReference>
<name>A0ABU6TBE0_9FABA</name>
<reference evidence="1 2" key="1">
    <citation type="journal article" date="2023" name="Plants (Basel)">
        <title>Bridging the Gap: Combining Genomics and Transcriptomics Approaches to Understand Stylosanthes scabra, an Orphan Legume from the Brazilian Caatinga.</title>
        <authorList>
            <person name="Ferreira-Neto J.R.C."/>
            <person name="da Silva M.D."/>
            <person name="Binneck E."/>
            <person name="de Melo N.F."/>
            <person name="da Silva R.H."/>
            <person name="de Melo A.L.T.M."/>
            <person name="Pandolfi V."/>
            <person name="Bustamante F.O."/>
            <person name="Brasileiro-Vidal A.C."/>
            <person name="Benko-Iseppon A.M."/>
        </authorList>
    </citation>
    <scope>NUCLEOTIDE SEQUENCE [LARGE SCALE GENOMIC DNA]</scope>
    <source>
        <tissue evidence="1">Leaves</tissue>
    </source>
</reference>
<dbReference type="EMBL" id="JASCZI010090737">
    <property type="protein sequence ID" value="MED6145844.1"/>
    <property type="molecule type" value="Genomic_DNA"/>
</dbReference>
<accession>A0ABU6TBE0</accession>
<comment type="caution">
    <text evidence="1">The sequence shown here is derived from an EMBL/GenBank/DDBJ whole genome shotgun (WGS) entry which is preliminary data.</text>
</comment>
<proteinExistence type="predicted"/>
<evidence type="ECO:0000313" key="1">
    <source>
        <dbReference type="EMBL" id="MED6145844.1"/>
    </source>
</evidence>
<protein>
    <submittedName>
        <fullName evidence="1">Uncharacterized protein</fullName>
    </submittedName>
</protein>
<evidence type="ECO:0000313" key="2">
    <source>
        <dbReference type="Proteomes" id="UP001341840"/>
    </source>
</evidence>